<evidence type="ECO:0000313" key="5">
    <source>
        <dbReference type="Proteomes" id="UP000001396"/>
    </source>
</evidence>
<name>D3B0Q6_HETP5</name>
<dbReference type="RefSeq" id="XP_020436991.1">
    <property type="nucleotide sequence ID" value="XM_020572874.1"/>
</dbReference>
<dbReference type="Pfam" id="PF06454">
    <property type="entry name" value="THH1_TOM1-3_dom"/>
    <property type="match status" value="1"/>
</dbReference>
<accession>D3B0Q6</accession>
<keyword evidence="2" id="KW-1133">Transmembrane helix</keyword>
<dbReference type="EMBL" id="ADBJ01000008">
    <property type="protein sequence ID" value="EFA84880.1"/>
    <property type="molecule type" value="Genomic_DNA"/>
</dbReference>
<keyword evidence="2" id="KW-0812">Transmembrane</keyword>
<evidence type="ECO:0000313" key="4">
    <source>
        <dbReference type="EMBL" id="EFA84880.1"/>
    </source>
</evidence>
<gene>
    <name evidence="4" type="ORF">PPL_01873</name>
</gene>
<comment type="caution">
    <text evidence="4">The sequence shown here is derived from an EMBL/GenBank/DDBJ whole genome shotgun (WGS) entry which is preliminary data.</text>
</comment>
<protein>
    <recommendedName>
        <fullName evidence="3">THH1/TOM1/TOM3 domain-containing protein</fullName>
    </recommendedName>
</protein>
<sequence length="179" mass="19211">MIEEDFTITTTTSSSSSENVAHVTQLKTTFLTLAGLYAFTRLSRADCHLGVALCAAVGASRPHGQSGQRLLLEYLIGGRSRLLLLRVYSVNSVTIAIYYAVSEIIPSIFVIILFRKMPPRPAVTPTYRVNVGHRSTIEPDYFKKDGNGGSGVIITSGGGGDYSRDSRGSRGGHSQSGVV</sequence>
<feature type="region of interest" description="Disordered" evidence="1">
    <location>
        <begin position="154"/>
        <end position="179"/>
    </location>
</feature>
<dbReference type="AlphaFoldDB" id="D3B0Q6"/>
<proteinExistence type="predicted"/>
<reference evidence="4 5" key="1">
    <citation type="journal article" date="2011" name="Genome Res.">
        <title>Phylogeny-wide analysis of social amoeba genomes highlights ancient origins for complex intercellular communication.</title>
        <authorList>
            <person name="Heidel A.J."/>
            <person name="Lawal H.M."/>
            <person name="Felder M."/>
            <person name="Schilde C."/>
            <person name="Helps N.R."/>
            <person name="Tunggal B."/>
            <person name="Rivero F."/>
            <person name="John U."/>
            <person name="Schleicher M."/>
            <person name="Eichinger L."/>
            <person name="Platzer M."/>
            <person name="Noegel A.A."/>
            <person name="Schaap P."/>
            <person name="Gloeckner G."/>
        </authorList>
    </citation>
    <scope>NUCLEOTIDE SEQUENCE [LARGE SCALE GENOMIC DNA]</scope>
    <source>
        <strain evidence="5">ATCC 26659 / Pp 5 / PN500</strain>
    </source>
</reference>
<organism evidence="4 5">
    <name type="scientific">Heterostelium pallidum (strain ATCC 26659 / Pp 5 / PN500)</name>
    <name type="common">Cellular slime mold</name>
    <name type="synonym">Polysphondylium pallidum</name>
    <dbReference type="NCBI Taxonomy" id="670386"/>
    <lineage>
        <taxon>Eukaryota</taxon>
        <taxon>Amoebozoa</taxon>
        <taxon>Evosea</taxon>
        <taxon>Eumycetozoa</taxon>
        <taxon>Dictyostelia</taxon>
        <taxon>Acytosteliales</taxon>
        <taxon>Acytosteliaceae</taxon>
        <taxon>Heterostelium</taxon>
    </lineage>
</organism>
<evidence type="ECO:0000256" key="2">
    <source>
        <dbReference type="SAM" id="Phobius"/>
    </source>
</evidence>
<keyword evidence="2" id="KW-0472">Membrane</keyword>
<evidence type="ECO:0000259" key="3">
    <source>
        <dbReference type="Pfam" id="PF06454"/>
    </source>
</evidence>
<dbReference type="InParanoid" id="D3B0Q6"/>
<keyword evidence="5" id="KW-1185">Reference proteome</keyword>
<dbReference type="InterPro" id="IPR009457">
    <property type="entry name" value="THH1/TOM1/TOM3_dom"/>
</dbReference>
<feature type="transmembrane region" description="Helical" evidence="2">
    <location>
        <begin position="95"/>
        <end position="114"/>
    </location>
</feature>
<dbReference type="Proteomes" id="UP000001396">
    <property type="component" value="Unassembled WGS sequence"/>
</dbReference>
<feature type="domain" description="THH1/TOM1/TOM3" evidence="3">
    <location>
        <begin position="96"/>
        <end position="129"/>
    </location>
</feature>
<dbReference type="GeneID" id="31357400"/>
<evidence type="ECO:0000256" key="1">
    <source>
        <dbReference type="SAM" id="MobiDB-lite"/>
    </source>
</evidence>